<comment type="pathway">
    <text evidence="1 7">Metabolic intermediate biosynthesis; chorismate biosynthesis; chorismate from D-erythrose 4-phosphate and phosphoenolpyruvate: step 6/7.</text>
</comment>
<comment type="similarity">
    <text evidence="2 7">Belongs to the EPSP synthase family.</text>
</comment>
<feature type="binding site" evidence="7">
    <location>
        <position position="147"/>
    </location>
    <ligand>
        <name>phosphoenolpyruvate</name>
        <dbReference type="ChEBI" id="CHEBI:58702"/>
    </ligand>
</feature>
<feature type="binding site" evidence="7">
    <location>
        <position position="48"/>
    </location>
    <ligand>
        <name>phosphoenolpyruvate</name>
        <dbReference type="ChEBI" id="CHEBI:58702"/>
    </ligand>
</feature>
<dbReference type="InterPro" id="IPR036968">
    <property type="entry name" value="Enolpyruvate_Tfrase_sf"/>
</dbReference>
<dbReference type="HAMAP" id="MF_00210">
    <property type="entry name" value="EPSP_synth"/>
    <property type="match status" value="1"/>
</dbReference>
<dbReference type="GO" id="GO:0008652">
    <property type="term" value="P:amino acid biosynthetic process"/>
    <property type="evidence" value="ECO:0007669"/>
    <property type="project" value="UniProtKB-KW"/>
</dbReference>
<feature type="binding site" evidence="7">
    <location>
        <position position="192"/>
    </location>
    <ligand>
        <name>3-phosphoshikimate</name>
        <dbReference type="ChEBI" id="CHEBI:145989"/>
    </ligand>
</feature>
<dbReference type="PANTHER" id="PTHR21090">
    <property type="entry name" value="AROM/DEHYDROQUINATE SYNTHASE"/>
    <property type="match status" value="1"/>
</dbReference>
<keyword evidence="5 7" id="KW-0057">Aromatic amino acid biosynthesis</keyword>
<sequence>MHCGLDPARARIAIFPLTLRDIMRPQATLTVLPVERPLVGRVSPPGSKSITNRALLLAGLAKGTSRLTGALKSDDTRVMSEALRLMGVQVDEPDDSTFVVTSSGHWQAPQQALFLGNAGTATRFLTAALANFEGDFVVDGDEYMRKRPIGPLVDALQRMGVQVSAASGCPPVTIKGKGGLEAGRIEIDGNLSSQYVSALLMAGACGKGPVEVALTGSEIGARGYVDLTLAAMQAFGAEVQTIGDAAWKVSATGYRATDFHIEPDASAATYLWAAQALTEGAIDLGVASDAFTQPDALASQIIDSFPNMPAVIDGSQMQDAIPTLAVLAAFNRQPVRFVGIANLRVKECDRISALSHGLCAIAPGLAVEEGDDLLVHANPALAGTTVDALIDTHSDHRIAMCFALAGLKIAGIRILDPDCVGKTYPGYWDALASLGVSVQR</sequence>
<comment type="caution">
    <text evidence="9">The sequence shown here is derived from an EMBL/GenBank/DDBJ whole genome shotgun (WGS) entry which is preliminary data.</text>
</comment>
<comment type="caution">
    <text evidence="7">Lacks conserved residue(s) required for the propagation of feature annotation.</text>
</comment>
<feature type="binding site" evidence="7">
    <location>
        <position position="119"/>
    </location>
    <ligand>
        <name>phosphoenolpyruvate</name>
        <dbReference type="ChEBI" id="CHEBI:58702"/>
    </ligand>
</feature>
<evidence type="ECO:0000256" key="5">
    <source>
        <dbReference type="ARBA" id="ARBA00023141"/>
    </source>
</evidence>
<dbReference type="Gene3D" id="3.65.10.10">
    <property type="entry name" value="Enolpyruvate transferase domain"/>
    <property type="match status" value="2"/>
</dbReference>
<evidence type="ECO:0000313" key="9">
    <source>
        <dbReference type="EMBL" id="KPX49317.1"/>
    </source>
</evidence>
<proteinExistence type="inferred from homology"/>
<dbReference type="Proteomes" id="UP000050557">
    <property type="component" value="Unassembled WGS sequence"/>
</dbReference>
<dbReference type="GO" id="GO:0005737">
    <property type="term" value="C:cytoplasm"/>
    <property type="evidence" value="ECO:0007669"/>
    <property type="project" value="UniProtKB-SubCell"/>
</dbReference>
<protein>
    <recommendedName>
        <fullName evidence="7">3-phosphoshikimate 1-carboxyvinyltransferase</fullName>
        <ecNumber evidence="7">2.5.1.19</ecNumber>
    </recommendedName>
    <alternativeName>
        <fullName evidence="7">5-enolpyruvylshikimate-3-phosphate synthase</fullName>
        <shortName evidence="7">EPSP synthase</shortName>
        <shortName evidence="7">EPSPS</shortName>
    </alternativeName>
</protein>
<comment type="subunit">
    <text evidence="7">Monomer.</text>
</comment>
<feature type="domain" description="Enolpyruvate transferase" evidence="8">
    <location>
        <begin position="37"/>
        <end position="431"/>
    </location>
</feature>
<dbReference type="SUPFAM" id="SSF55205">
    <property type="entry name" value="EPT/RTPC-like"/>
    <property type="match status" value="1"/>
</dbReference>
<dbReference type="GO" id="GO:0009073">
    <property type="term" value="P:aromatic amino acid family biosynthetic process"/>
    <property type="evidence" value="ECO:0007669"/>
    <property type="project" value="UniProtKB-KW"/>
</dbReference>
<feature type="active site" description="Proton acceptor" evidence="7">
    <location>
        <position position="319"/>
    </location>
</feature>
<dbReference type="CDD" id="cd01556">
    <property type="entry name" value="EPSP_synthase"/>
    <property type="match status" value="1"/>
</dbReference>
<dbReference type="GO" id="GO:0003866">
    <property type="term" value="F:3-phosphoshikimate 1-carboxyvinyltransferase activity"/>
    <property type="evidence" value="ECO:0007669"/>
    <property type="project" value="UniProtKB-UniRule"/>
</dbReference>
<feature type="binding site" evidence="7">
    <location>
        <position position="350"/>
    </location>
    <ligand>
        <name>phosphoenolpyruvate</name>
        <dbReference type="ChEBI" id="CHEBI:58702"/>
    </ligand>
</feature>
<comment type="subcellular location">
    <subcellularLocation>
        <location evidence="7">Cytoplasm</location>
    </subcellularLocation>
</comment>
<dbReference type="GO" id="GO:0009423">
    <property type="term" value="P:chorismate biosynthetic process"/>
    <property type="evidence" value="ECO:0007669"/>
    <property type="project" value="UniProtKB-UniRule"/>
</dbReference>
<accession>A0A0P9U3Q0</accession>
<evidence type="ECO:0000256" key="2">
    <source>
        <dbReference type="ARBA" id="ARBA00009948"/>
    </source>
</evidence>
<evidence type="ECO:0000256" key="4">
    <source>
        <dbReference type="ARBA" id="ARBA00022679"/>
    </source>
</evidence>
<dbReference type="PANTHER" id="PTHR21090:SF5">
    <property type="entry name" value="PENTAFUNCTIONAL AROM POLYPEPTIDE"/>
    <property type="match status" value="1"/>
</dbReference>
<organism evidence="9 10">
    <name type="scientific">Pseudomonas syringae pv. helianthi</name>
    <dbReference type="NCBI Taxonomy" id="251654"/>
    <lineage>
        <taxon>Bacteria</taxon>
        <taxon>Pseudomonadati</taxon>
        <taxon>Pseudomonadota</taxon>
        <taxon>Gammaproteobacteria</taxon>
        <taxon>Pseudomonadales</taxon>
        <taxon>Pseudomonadaceae</taxon>
        <taxon>Pseudomonas</taxon>
    </lineage>
</organism>
<reference evidence="9 10" key="1">
    <citation type="submission" date="2015-09" db="EMBL/GenBank/DDBJ databases">
        <title>Genome announcement of multiple Pseudomonas syringae strains.</title>
        <authorList>
            <person name="Thakur S."/>
            <person name="Wang P.W."/>
            <person name="Gong Y."/>
            <person name="Weir B.S."/>
            <person name="Guttman D.S."/>
        </authorList>
    </citation>
    <scope>NUCLEOTIDE SEQUENCE [LARGE SCALE GENOMIC DNA]</scope>
    <source>
        <strain evidence="9 10">ICMP4531</strain>
    </source>
</reference>
<feature type="binding site" evidence="7">
    <location>
        <position position="422"/>
    </location>
    <ligand>
        <name>phosphoenolpyruvate</name>
        <dbReference type="ChEBI" id="CHEBI:58702"/>
    </ligand>
</feature>
<evidence type="ECO:0000256" key="3">
    <source>
        <dbReference type="ARBA" id="ARBA00022605"/>
    </source>
</evidence>
<comment type="function">
    <text evidence="7">Catalyzes the transfer of the enolpyruvyl moiety of phosphoenolpyruvate (PEP) to the 5-hydroxyl of shikimate-3-phosphate (S3P) to produce enolpyruvyl shikimate-3-phosphate and inorganic phosphate.</text>
</comment>
<feature type="binding site" evidence="7">
    <location>
        <position position="194"/>
    </location>
    <ligand>
        <name>phosphoenolpyruvate</name>
        <dbReference type="ChEBI" id="CHEBI:58702"/>
    </ligand>
</feature>
<dbReference type="InterPro" id="IPR006264">
    <property type="entry name" value="EPSP_synthase"/>
</dbReference>
<gene>
    <name evidence="7" type="primary">aroA</name>
    <name evidence="9" type="ORF">ALO68_04705</name>
</gene>
<evidence type="ECO:0000256" key="1">
    <source>
        <dbReference type="ARBA" id="ARBA00004811"/>
    </source>
</evidence>
<comment type="catalytic activity">
    <reaction evidence="6">
        <text>3-phosphoshikimate + phosphoenolpyruvate = 5-O-(1-carboxyvinyl)-3-phosphoshikimate + phosphate</text>
        <dbReference type="Rhea" id="RHEA:21256"/>
        <dbReference type="ChEBI" id="CHEBI:43474"/>
        <dbReference type="ChEBI" id="CHEBI:57701"/>
        <dbReference type="ChEBI" id="CHEBI:58702"/>
        <dbReference type="ChEBI" id="CHEBI:145989"/>
        <dbReference type="EC" id="2.5.1.19"/>
    </reaction>
    <physiologicalReaction direction="left-to-right" evidence="6">
        <dbReference type="Rhea" id="RHEA:21257"/>
    </physiologicalReaction>
</comment>
<dbReference type="AlphaFoldDB" id="A0A0P9U3Q0"/>
<dbReference type="InterPro" id="IPR013792">
    <property type="entry name" value="RNA3'P_cycl/enolpyr_Trfase_a/b"/>
</dbReference>
<dbReference type="InterPro" id="IPR001986">
    <property type="entry name" value="Enolpyruvate_Tfrase_dom"/>
</dbReference>
<dbReference type="InterPro" id="IPR023193">
    <property type="entry name" value="EPSP_synthase_CS"/>
</dbReference>
<name>A0A0P9U3Q0_9PSED</name>
<feature type="binding site" evidence="7">
    <location>
        <position position="49"/>
    </location>
    <ligand>
        <name>3-phosphoshikimate</name>
        <dbReference type="ChEBI" id="CHEBI:145989"/>
    </ligand>
</feature>
<feature type="binding site" evidence="7">
    <location>
        <position position="397"/>
    </location>
    <ligand>
        <name>phosphoenolpyruvate</name>
        <dbReference type="ChEBI" id="CHEBI:58702"/>
    </ligand>
</feature>
<evidence type="ECO:0000313" key="10">
    <source>
        <dbReference type="Proteomes" id="UP000050557"/>
    </source>
</evidence>
<feature type="binding site" evidence="7">
    <location>
        <position position="319"/>
    </location>
    <ligand>
        <name>3-phosphoshikimate</name>
        <dbReference type="ChEBI" id="CHEBI:145989"/>
    </ligand>
</feature>
<keyword evidence="7" id="KW-0963">Cytoplasm</keyword>
<keyword evidence="3 7" id="KW-0028">Amino-acid biosynthesis</keyword>
<dbReference type="PIRSF" id="PIRSF000505">
    <property type="entry name" value="EPSPS"/>
    <property type="match status" value="1"/>
</dbReference>
<feature type="binding site" evidence="7">
    <location>
        <position position="194"/>
    </location>
    <ligand>
        <name>3-phosphoshikimate</name>
        <dbReference type="ChEBI" id="CHEBI:145989"/>
    </ligand>
</feature>
<dbReference type="PROSITE" id="PS00104">
    <property type="entry name" value="EPSP_SYNTHASE_1"/>
    <property type="match status" value="1"/>
</dbReference>
<feature type="binding site" evidence="7">
    <location>
        <position position="53"/>
    </location>
    <ligand>
        <name>3-phosphoshikimate</name>
        <dbReference type="ChEBI" id="CHEBI:145989"/>
    </ligand>
</feature>
<feature type="binding site" evidence="7">
    <location>
        <position position="346"/>
    </location>
    <ligand>
        <name>3-phosphoshikimate</name>
        <dbReference type="ChEBI" id="CHEBI:145989"/>
    </ligand>
</feature>
<dbReference type="PATRIC" id="fig|251654.3.peg.758"/>
<dbReference type="EC" id="2.5.1.19" evidence="7"/>
<feature type="binding site" evidence="7">
    <location>
        <position position="48"/>
    </location>
    <ligand>
        <name>3-phosphoshikimate</name>
        <dbReference type="ChEBI" id="CHEBI:145989"/>
    </ligand>
</feature>
<evidence type="ECO:0000256" key="7">
    <source>
        <dbReference type="HAMAP-Rule" id="MF_00210"/>
    </source>
</evidence>
<evidence type="ECO:0000256" key="6">
    <source>
        <dbReference type="ARBA" id="ARBA00044633"/>
    </source>
</evidence>
<feature type="binding site" evidence="7">
    <location>
        <position position="193"/>
    </location>
    <ligand>
        <name>3-phosphoshikimate</name>
        <dbReference type="ChEBI" id="CHEBI:145989"/>
    </ligand>
</feature>
<evidence type="ECO:0000259" key="8">
    <source>
        <dbReference type="Pfam" id="PF00275"/>
    </source>
</evidence>
<keyword evidence="4 7" id="KW-0808">Transferase</keyword>
<dbReference type="Pfam" id="PF00275">
    <property type="entry name" value="EPSP_synthase"/>
    <property type="match status" value="1"/>
</dbReference>
<dbReference type="EMBL" id="LJQM01000026">
    <property type="protein sequence ID" value="KPX49317.1"/>
    <property type="molecule type" value="Genomic_DNA"/>
</dbReference>
<dbReference type="UniPathway" id="UPA00053">
    <property type="reaction ID" value="UER00089"/>
</dbReference>
<feature type="binding site" evidence="7">
    <location>
        <position position="342"/>
    </location>
    <ligand>
        <name>3-phosphoshikimate</name>
        <dbReference type="ChEBI" id="CHEBI:145989"/>
    </ligand>
</feature>